<dbReference type="InterPro" id="IPR006119">
    <property type="entry name" value="Resolv_N"/>
</dbReference>
<dbReference type="GO" id="GO:0003677">
    <property type="term" value="F:DNA binding"/>
    <property type="evidence" value="ECO:0007669"/>
    <property type="project" value="InterPro"/>
</dbReference>
<dbReference type="RefSeq" id="WP_250867679.1">
    <property type="nucleotide sequence ID" value="NZ_JAGSOI010000012.1"/>
</dbReference>
<dbReference type="PANTHER" id="PTHR30461">
    <property type="entry name" value="DNA-INVERTASE FROM LAMBDOID PROPHAGE"/>
    <property type="match status" value="1"/>
</dbReference>
<comment type="caution">
    <text evidence="3">The sequence shown here is derived from an EMBL/GenBank/DDBJ whole genome shotgun (WGS) entry which is preliminary data.</text>
</comment>
<organism evidence="3 4">
    <name type="scientific">Methanococcoides seepicolus</name>
    <dbReference type="NCBI Taxonomy" id="2828780"/>
    <lineage>
        <taxon>Archaea</taxon>
        <taxon>Methanobacteriati</taxon>
        <taxon>Methanobacteriota</taxon>
        <taxon>Stenosarchaea group</taxon>
        <taxon>Methanomicrobia</taxon>
        <taxon>Methanosarcinales</taxon>
        <taxon>Methanosarcinaceae</taxon>
        <taxon>Methanococcoides</taxon>
    </lineage>
</organism>
<evidence type="ECO:0000256" key="1">
    <source>
        <dbReference type="SAM" id="MobiDB-lite"/>
    </source>
</evidence>
<reference evidence="3" key="1">
    <citation type="journal article" date="2021" name="mSystems">
        <title>Bacteria and Archaea Synergistically Convert Glycine Betaine to Biogenic Methane in the Formosa Cold Seep of the South China Sea.</title>
        <authorList>
            <person name="Li L."/>
            <person name="Zhang W."/>
            <person name="Zhang S."/>
            <person name="Song L."/>
            <person name="Sun Q."/>
            <person name="Zhang H."/>
            <person name="Xiang H."/>
            <person name="Dong X."/>
        </authorList>
    </citation>
    <scope>NUCLEOTIDE SEQUENCE</scope>
    <source>
        <strain evidence="3">LLY</strain>
    </source>
</reference>
<dbReference type="Pfam" id="PF00239">
    <property type="entry name" value="Resolvase"/>
    <property type="match status" value="1"/>
</dbReference>
<gene>
    <name evidence="3" type="ORF">KDK67_04670</name>
</gene>
<keyword evidence="4" id="KW-1185">Reference proteome</keyword>
<sequence length="224" mass="26201">MNNSVGYARTSTKGKKGEREQNIDTQIFKLKELGLPTEHIFFDEGISGSVPAKDRNGFQELMKFARVNEIDKLYTFEISRLGRTFYDTLILYMELEQAGIHVISLSPNEAWTKTDDPNVRKLYVSLFSWVAENEKRALSERIKLGIERHKKEHGSWGKNRREINRRSVAQYRSRGMSWEEIARKIDVPTSTLRDHRHRWEKDDQLKRIKDAGHSAVECFNDGRE</sequence>
<dbReference type="AlphaFoldDB" id="A0A9E4ZEA5"/>
<dbReference type="PROSITE" id="PS51736">
    <property type="entry name" value="RECOMBINASES_3"/>
    <property type="match status" value="1"/>
</dbReference>
<dbReference type="SMART" id="SM00857">
    <property type="entry name" value="Resolvase"/>
    <property type="match status" value="1"/>
</dbReference>
<dbReference type="Pfam" id="PF13384">
    <property type="entry name" value="HTH_23"/>
    <property type="match status" value="1"/>
</dbReference>
<accession>A0A9E4ZEA5</accession>
<evidence type="ECO:0000313" key="3">
    <source>
        <dbReference type="EMBL" id="MCM1986298.1"/>
    </source>
</evidence>
<dbReference type="InterPro" id="IPR036162">
    <property type="entry name" value="Resolvase-like_N_sf"/>
</dbReference>
<name>A0A9E4ZEA5_9EURY</name>
<evidence type="ECO:0000259" key="2">
    <source>
        <dbReference type="PROSITE" id="PS51736"/>
    </source>
</evidence>
<reference evidence="3" key="2">
    <citation type="submission" date="2021-04" db="EMBL/GenBank/DDBJ databases">
        <authorList>
            <person name="Dong X."/>
        </authorList>
    </citation>
    <scope>NUCLEOTIDE SEQUENCE</scope>
    <source>
        <strain evidence="3">LLY</strain>
    </source>
</reference>
<evidence type="ECO:0000313" key="4">
    <source>
        <dbReference type="Proteomes" id="UP001056766"/>
    </source>
</evidence>
<dbReference type="SUPFAM" id="SSF53041">
    <property type="entry name" value="Resolvase-like"/>
    <property type="match status" value="1"/>
</dbReference>
<protein>
    <submittedName>
        <fullName evidence="3">Recombinase family protein</fullName>
    </submittedName>
</protein>
<feature type="domain" description="Resolvase/invertase-type recombinase catalytic" evidence="2">
    <location>
        <begin position="3"/>
        <end position="153"/>
    </location>
</feature>
<dbReference type="Proteomes" id="UP001056766">
    <property type="component" value="Unassembled WGS sequence"/>
</dbReference>
<dbReference type="Gene3D" id="3.40.50.1390">
    <property type="entry name" value="Resolvase, N-terminal catalytic domain"/>
    <property type="match status" value="1"/>
</dbReference>
<dbReference type="PANTHER" id="PTHR30461:SF23">
    <property type="entry name" value="DNA RECOMBINASE-RELATED"/>
    <property type="match status" value="1"/>
</dbReference>
<dbReference type="CDD" id="cd03768">
    <property type="entry name" value="SR_ResInv"/>
    <property type="match status" value="1"/>
</dbReference>
<feature type="compositionally biased region" description="Polar residues" evidence="1">
    <location>
        <begin position="1"/>
        <end position="11"/>
    </location>
</feature>
<feature type="region of interest" description="Disordered" evidence="1">
    <location>
        <begin position="1"/>
        <end position="20"/>
    </location>
</feature>
<proteinExistence type="predicted"/>
<dbReference type="InterPro" id="IPR050639">
    <property type="entry name" value="SSR_resolvase"/>
</dbReference>
<dbReference type="GO" id="GO:0000150">
    <property type="term" value="F:DNA strand exchange activity"/>
    <property type="evidence" value="ECO:0007669"/>
    <property type="project" value="InterPro"/>
</dbReference>
<dbReference type="EMBL" id="JAGSOI010000012">
    <property type="protein sequence ID" value="MCM1986298.1"/>
    <property type="molecule type" value="Genomic_DNA"/>
</dbReference>